<evidence type="ECO:0000256" key="12">
    <source>
        <dbReference type="ARBA" id="ARBA00034103"/>
    </source>
</evidence>
<dbReference type="Pfam" id="PF00168">
    <property type="entry name" value="C2"/>
    <property type="match status" value="2"/>
</dbReference>
<dbReference type="GO" id="GO:0030658">
    <property type="term" value="C:transport vesicle membrane"/>
    <property type="evidence" value="ECO:0007669"/>
    <property type="project" value="UniProtKB-SubCell"/>
</dbReference>
<dbReference type="InterPro" id="IPR017455">
    <property type="entry name" value="Znf_FYVE-rel"/>
</dbReference>
<evidence type="ECO:0000256" key="17">
    <source>
        <dbReference type="PROSITE-ProRule" id="PRU00091"/>
    </source>
</evidence>
<feature type="region of interest" description="Disordered" evidence="18">
    <location>
        <begin position="284"/>
        <end position="360"/>
    </location>
</feature>
<organism evidence="22 23">
    <name type="scientific">Thalassarche chlororhynchos</name>
    <name type="common">Atlantic yellow-nosed albatross</name>
    <name type="synonym">Diomedea chlororhynchos</name>
    <dbReference type="NCBI Taxonomy" id="54017"/>
    <lineage>
        <taxon>Eukaryota</taxon>
        <taxon>Metazoa</taxon>
        <taxon>Chordata</taxon>
        <taxon>Craniata</taxon>
        <taxon>Vertebrata</taxon>
        <taxon>Euteleostomi</taxon>
        <taxon>Archelosauria</taxon>
        <taxon>Archosauria</taxon>
        <taxon>Dinosauria</taxon>
        <taxon>Saurischia</taxon>
        <taxon>Theropoda</taxon>
        <taxon>Coelurosauria</taxon>
        <taxon>Aves</taxon>
        <taxon>Neognathae</taxon>
        <taxon>Neoaves</taxon>
        <taxon>Aequornithes</taxon>
        <taxon>Procellariiformes</taxon>
        <taxon>Diomedeidae</taxon>
        <taxon>Thalassarche</taxon>
    </lineage>
</organism>
<keyword evidence="5" id="KW-0677">Repeat</keyword>
<evidence type="ECO:0000256" key="11">
    <source>
        <dbReference type="ARBA" id="ARBA00023329"/>
    </source>
</evidence>
<evidence type="ECO:0000256" key="3">
    <source>
        <dbReference type="ARBA" id="ARBA00022490"/>
    </source>
</evidence>
<sequence length="641" mass="70248">LQTGWSVHTFQTEKQRKMQALSPQELEVILEVIRKAEKLDIIEQQRIGRLVERLENMRKNAMGNGLSQCLLCGELLGLLGSTSVFCQDCKKKVCTKCGIETFGTQKRPLWLCKICSEQREVWKRSGAWFYKGLPKYITPLKSSSKSSELPSQPWQSEPAVLEAESVGTSRSFTWARGKAPIGEPSQAMSRVLGSTHSPALSGSRSSLGSEQGAALSATESCQSDQPADGRDSDVGRRVPGGRGGGWEPCRAGTGRLPRLPLCCSDRAGLCFAGEMPCSLAGERAADPAAKQDRGSSGHGKAESGGPLGSDSPSQPSVSPAEAPREEDEDVDQLFGAYGTTPAEQPAKCQAPEEVVDPEGYESDDCTTLGTLDFSLLYDQENNALHCTINKAKGLKPMDHNGLADPYVKLHLLPGASKANKLRTKTLRNTLNPTWNETLTYYGITDEDMIRKTLRWKSTQKSSLPTWALGMGRASLAPGRWASSRGCVPEQPPDWVHSLPQIDKTEDKSLEERGRILISLKYSSQKQGLLVGIIRCAHLAAMDANGYSDPYVKTYLKPDEDKKSKHKTAVKKKTLNPEFNEVGFRHIPRGADAHPHLSLSLALSQGGVVLGINAKGERLKHWFDCLKNKDKKIERWHTLTNE</sequence>
<name>A0A7L3JNN4_THACH</name>
<dbReference type="GO" id="GO:0098793">
    <property type="term" value="C:presynapse"/>
    <property type="evidence" value="ECO:0007669"/>
    <property type="project" value="GOC"/>
</dbReference>
<dbReference type="SUPFAM" id="SSF49562">
    <property type="entry name" value="C2 domain (Calcium/lipid-binding domain, CaLB)"/>
    <property type="match status" value="2"/>
</dbReference>
<evidence type="ECO:0000256" key="8">
    <source>
        <dbReference type="ARBA" id="ARBA00022837"/>
    </source>
</evidence>
<evidence type="ECO:0000256" key="14">
    <source>
        <dbReference type="ARBA" id="ARBA00074108"/>
    </source>
</evidence>
<dbReference type="PANTHER" id="PTHR45729:SF9">
    <property type="entry name" value="DOUBLE C2-LIKE DOMAIN-CONTAINING PROTEIN BETA"/>
    <property type="match status" value="1"/>
</dbReference>
<evidence type="ECO:0000256" key="1">
    <source>
        <dbReference type="ARBA" id="ARBA00004250"/>
    </source>
</evidence>
<evidence type="ECO:0000259" key="21">
    <source>
        <dbReference type="PROSITE" id="PS50916"/>
    </source>
</evidence>
<dbReference type="CDD" id="cd04035">
    <property type="entry name" value="C2A_Rabphilin_Doc2"/>
    <property type="match status" value="1"/>
</dbReference>
<evidence type="ECO:0000256" key="18">
    <source>
        <dbReference type="SAM" id="MobiDB-lite"/>
    </source>
</evidence>
<reference evidence="22 23" key="1">
    <citation type="submission" date="2019-09" db="EMBL/GenBank/DDBJ databases">
        <title>Bird 10,000 Genomes (B10K) Project - Family phase.</title>
        <authorList>
            <person name="Zhang G."/>
        </authorList>
    </citation>
    <scope>NUCLEOTIDE SEQUENCE [LARGE SCALE GENOMIC DNA]</scope>
    <source>
        <strain evidence="22">B10K-DU-029-24</strain>
        <tissue evidence="22">Muscle</tissue>
    </source>
</reference>
<dbReference type="Proteomes" id="UP000556761">
    <property type="component" value="Unassembled WGS sequence"/>
</dbReference>
<feature type="domain" description="FYVE-type" evidence="20">
    <location>
        <begin position="63"/>
        <end position="120"/>
    </location>
</feature>
<dbReference type="InterPro" id="IPR035892">
    <property type="entry name" value="C2_domain_sf"/>
</dbReference>
<evidence type="ECO:0000256" key="10">
    <source>
        <dbReference type="ARBA" id="ARBA00023136"/>
    </source>
</evidence>
<dbReference type="InterPro" id="IPR013083">
    <property type="entry name" value="Znf_RING/FYVE/PHD"/>
</dbReference>
<dbReference type="InterPro" id="IPR011011">
    <property type="entry name" value="Znf_FYVE_PHD"/>
</dbReference>
<dbReference type="OrthoDB" id="270970at2759"/>
<dbReference type="Gene3D" id="2.60.40.150">
    <property type="entry name" value="C2 domain"/>
    <property type="match status" value="2"/>
</dbReference>
<feature type="non-terminal residue" evidence="22">
    <location>
        <position position="1"/>
    </location>
</feature>
<dbReference type="PROSITE" id="PS50004">
    <property type="entry name" value="C2"/>
    <property type="match status" value="2"/>
</dbReference>
<dbReference type="GO" id="GO:0008270">
    <property type="term" value="F:zinc ion binding"/>
    <property type="evidence" value="ECO:0007669"/>
    <property type="project" value="UniProtKB-KW"/>
</dbReference>
<keyword evidence="4" id="KW-0479">Metal-binding</keyword>
<evidence type="ECO:0000256" key="4">
    <source>
        <dbReference type="ARBA" id="ARBA00022723"/>
    </source>
</evidence>
<keyword evidence="3" id="KW-0963">Cytoplasm</keyword>
<evidence type="ECO:0000259" key="20">
    <source>
        <dbReference type="PROSITE" id="PS50178"/>
    </source>
</evidence>
<gene>
    <name evidence="22" type="primary">Doc2b</name>
    <name evidence="22" type="ORF">THACHL_R01263</name>
</gene>
<feature type="domain" description="C2" evidence="19">
    <location>
        <begin position="367"/>
        <end position="495"/>
    </location>
</feature>
<dbReference type="PANTHER" id="PTHR45729">
    <property type="entry name" value="RABPHILIN, ISOFORM A"/>
    <property type="match status" value="1"/>
</dbReference>
<proteinExistence type="predicted"/>
<feature type="region of interest" description="Disordered" evidence="18">
    <location>
        <begin position="189"/>
        <end position="251"/>
    </location>
</feature>
<dbReference type="GO" id="GO:0017158">
    <property type="term" value="P:regulation of calcium ion-dependent exocytosis"/>
    <property type="evidence" value="ECO:0007669"/>
    <property type="project" value="TreeGrafter"/>
</dbReference>
<keyword evidence="11" id="KW-0968">Cytoplasmic vesicle</keyword>
<accession>A0A7L3JNN4</accession>
<dbReference type="InterPro" id="IPR000008">
    <property type="entry name" value="C2_dom"/>
</dbReference>
<protein>
    <recommendedName>
        <fullName evidence="14">Rab effector Noc2</fullName>
    </recommendedName>
    <alternativeName>
        <fullName evidence="16">No C2 domains protein</fullName>
    </alternativeName>
    <alternativeName>
        <fullName evidence="15">Rabphilin-3A-like protein</fullName>
    </alternativeName>
</protein>
<comment type="caution">
    <text evidence="22">The sequence shown here is derived from an EMBL/GenBank/DDBJ whole genome shotgun (WGS) entry which is preliminary data.</text>
</comment>
<dbReference type="GO" id="GO:0006887">
    <property type="term" value="P:exocytosis"/>
    <property type="evidence" value="ECO:0007669"/>
    <property type="project" value="UniProtKB-KW"/>
</dbReference>
<dbReference type="Gene3D" id="3.30.40.10">
    <property type="entry name" value="Zinc/RING finger domain, C3HC4 (zinc finger)"/>
    <property type="match status" value="1"/>
</dbReference>
<comment type="subunit">
    <text evidence="13">Recruited to dense-core vesicles through specific interaction with RAB27A in endocrine cells. Interacts with RAB3A, RAB3B, RAB3C and RAB3D. Interacts with ZYX.</text>
</comment>
<dbReference type="PRINTS" id="PR00399">
    <property type="entry name" value="SYNAPTOTAGMN"/>
</dbReference>
<comment type="subcellular location">
    <subcellularLocation>
        <location evidence="1">Cytoplasmic vesicle</location>
        <location evidence="1">Secretory vesicle membrane</location>
    </subcellularLocation>
    <subcellularLocation>
        <location evidence="12">Synapse</location>
    </subcellularLocation>
</comment>
<keyword evidence="23" id="KW-1185">Reference proteome</keyword>
<dbReference type="Pfam" id="PF02318">
    <property type="entry name" value="FYVE_2"/>
    <property type="match status" value="1"/>
</dbReference>
<dbReference type="InterPro" id="IPR001565">
    <property type="entry name" value="Synaptotagmin"/>
</dbReference>
<feature type="domain" description="RabBD" evidence="21">
    <location>
        <begin position="15"/>
        <end position="132"/>
    </location>
</feature>
<keyword evidence="8" id="KW-0106">Calcium</keyword>
<dbReference type="FunFam" id="3.30.40.10:FF:000347">
    <property type="entry name" value="rab effector Noc2 isoform X1"/>
    <property type="match status" value="1"/>
</dbReference>
<dbReference type="EMBL" id="VZTW01051631">
    <property type="protein sequence ID" value="NXU31168.1"/>
    <property type="molecule type" value="Genomic_DNA"/>
</dbReference>
<dbReference type="AlphaFoldDB" id="A0A7L3JNN4"/>
<keyword evidence="6 17" id="KW-0863">Zinc-finger</keyword>
<evidence type="ECO:0000256" key="9">
    <source>
        <dbReference type="ARBA" id="ARBA00023018"/>
    </source>
</evidence>
<keyword evidence="9" id="KW-0770">Synapse</keyword>
<dbReference type="InterPro" id="IPR043566">
    <property type="entry name" value="Rabphilin/DOC2/Noc2"/>
</dbReference>
<dbReference type="GO" id="GO:0006886">
    <property type="term" value="P:intracellular protein transport"/>
    <property type="evidence" value="ECO:0007669"/>
    <property type="project" value="InterPro"/>
</dbReference>
<dbReference type="GO" id="GO:0031267">
    <property type="term" value="F:small GTPase binding"/>
    <property type="evidence" value="ECO:0007669"/>
    <property type="project" value="InterPro"/>
</dbReference>
<evidence type="ECO:0000256" key="7">
    <source>
        <dbReference type="ARBA" id="ARBA00022833"/>
    </source>
</evidence>
<evidence type="ECO:0000256" key="15">
    <source>
        <dbReference type="ARBA" id="ARBA00075319"/>
    </source>
</evidence>
<keyword evidence="10" id="KW-0472">Membrane</keyword>
<dbReference type="PROSITE" id="PS50916">
    <property type="entry name" value="RABBD"/>
    <property type="match status" value="1"/>
</dbReference>
<evidence type="ECO:0000256" key="2">
    <source>
        <dbReference type="ARBA" id="ARBA00022483"/>
    </source>
</evidence>
<dbReference type="PRINTS" id="PR00360">
    <property type="entry name" value="C2DOMAIN"/>
</dbReference>
<dbReference type="InterPro" id="IPR041282">
    <property type="entry name" value="FYVE_2"/>
</dbReference>
<dbReference type="CDD" id="cd15763">
    <property type="entry name" value="FYVE_RPH3L"/>
    <property type="match status" value="1"/>
</dbReference>
<dbReference type="InterPro" id="IPR041857">
    <property type="entry name" value="Noc2_FYVE"/>
</dbReference>
<dbReference type="InterPro" id="IPR010911">
    <property type="entry name" value="Rab_BD"/>
</dbReference>
<dbReference type="GO" id="GO:0061669">
    <property type="term" value="P:spontaneous neurotransmitter secretion"/>
    <property type="evidence" value="ECO:0007669"/>
    <property type="project" value="TreeGrafter"/>
</dbReference>
<feature type="compositionally biased region" description="Basic and acidic residues" evidence="18">
    <location>
        <begin position="284"/>
        <end position="301"/>
    </location>
</feature>
<keyword evidence="7" id="KW-0862">Zinc</keyword>
<feature type="domain" description="C2" evidence="19">
    <location>
        <begin position="511"/>
        <end position="636"/>
    </location>
</feature>
<evidence type="ECO:0000256" key="16">
    <source>
        <dbReference type="ARBA" id="ARBA00083393"/>
    </source>
</evidence>
<dbReference type="SUPFAM" id="SSF57903">
    <property type="entry name" value="FYVE/PHD zinc finger"/>
    <property type="match status" value="1"/>
</dbReference>
<evidence type="ECO:0000256" key="5">
    <source>
        <dbReference type="ARBA" id="ARBA00022737"/>
    </source>
</evidence>
<feature type="non-terminal residue" evidence="22">
    <location>
        <position position="641"/>
    </location>
</feature>
<keyword evidence="2" id="KW-0268">Exocytosis</keyword>
<feature type="compositionally biased region" description="Polar residues" evidence="18">
    <location>
        <begin position="189"/>
        <end position="209"/>
    </location>
</feature>
<evidence type="ECO:0000313" key="23">
    <source>
        <dbReference type="Proteomes" id="UP000556761"/>
    </source>
</evidence>
<evidence type="ECO:0000259" key="19">
    <source>
        <dbReference type="PROSITE" id="PS50004"/>
    </source>
</evidence>
<dbReference type="SMART" id="SM00239">
    <property type="entry name" value="C2"/>
    <property type="match status" value="2"/>
</dbReference>
<evidence type="ECO:0000256" key="13">
    <source>
        <dbReference type="ARBA" id="ARBA00066230"/>
    </source>
</evidence>
<dbReference type="InterPro" id="IPR047022">
    <property type="entry name" value="Rabphilin_Doc2_C2A"/>
</dbReference>
<evidence type="ECO:0000313" key="22">
    <source>
        <dbReference type="EMBL" id="NXU31168.1"/>
    </source>
</evidence>
<feature type="compositionally biased region" description="Basic and acidic residues" evidence="18">
    <location>
        <begin position="227"/>
        <end position="236"/>
    </location>
</feature>
<dbReference type="PROSITE" id="PS50178">
    <property type="entry name" value="ZF_FYVE"/>
    <property type="match status" value="1"/>
</dbReference>
<evidence type="ECO:0000256" key="6">
    <source>
        <dbReference type="ARBA" id="ARBA00022771"/>
    </source>
</evidence>